<name>A0A832T5M3_PYRHR</name>
<dbReference type="Proteomes" id="UP000617544">
    <property type="component" value="Unassembled WGS sequence"/>
</dbReference>
<reference evidence="2" key="1">
    <citation type="journal article" date="2020" name="bioRxiv">
        <title>A rank-normalized archaeal taxonomy based on genome phylogeny resolves widespread incomplete and uneven classifications.</title>
        <authorList>
            <person name="Rinke C."/>
            <person name="Chuvochina M."/>
            <person name="Mussig A.J."/>
            <person name="Chaumeil P.-A."/>
            <person name="Waite D.W."/>
            <person name="Whitman W.B."/>
            <person name="Parks D.H."/>
            <person name="Hugenholtz P."/>
        </authorList>
    </citation>
    <scope>NUCLEOTIDE SEQUENCE</scope>
    <source>
        <strain evidence="2">UBA8834</strain>
    </source>
</reference>
<dbReference type="RefSeq" id="WP_010885627.1">
    <property type="nucleotide sequence ID" value="NZ_DUJN01000002.1"/>
</dbReference>
<organism evidence="2 3">
    <name type="scientific">Pyrococcus horikoshii</name>
    <dbReference type="NCBI Taxonomy" id="53953"/>
    <lineage>
        <taxon>Archaea</taxon>
        <taxon>Methanobacteriati</taxon>
        <taxon>Methanobacteriota</taxon>
        <taxon>Thermococci</taxon>
        <taxon>Thermococcales</taxon>
        <taxon>Thermococcaceae</taxon>
        <taxon>Pyrococcus</taxon>
    </lineage>
</organism>
<sequence>MYMDHFPTFGGYIFSMATYYSLIPLTLLIALRAKWDYIMRHYWRSVARGFIIAILIALPVTSILQFKLTGDYLYVYSLTKTGVCITSSCLISRMKENEYYKFNVTGLQKYGIPNLGIMQAYRLVDKKFNKLKWRYDVVNAVVIIRSLFPLPITEVWSYEVDPKESHKIIGLRKFYVYYPYNPGTLLSRAYDFEFTMFLWGSGGGVA</sequence>
<dbReference type="GeneID" id="1443867"/>
<evidence type="ECO:0000256" key="1">
    <source>
        <dbReference type="SAM" id="Phobius"/>
    </source>
</evidence>
<evidence type="ECO:0000313" key="3">
    <source>
        <dbReference type="Proteomes" id="UP000617544"/>
    </source>
</evidence>
<gene>
    <name evidence="2" type="ORF">HA331_02020</name>
</gene>
<dbReference type="EMBL" id="DUJN01000002">
    <property type="protein sequence ID" value="HII60533.1"/>
    <property type="molecule type" value="Genomic_DNA"/>
</dbReference>
<keyword evidence="1" id="KW-1133">Transmembrane helix</keyword>
<dbReference type="AlphaFoldDB" id="A0A832T5M3"/>
<feature type="transmembrane region" description="Helical" evidence="1">
    <location>
        <begin position="45"/>
        <end position="66"/>
    </location>
</feature>
<comment type="caution">
    <text evidence="2">The sequence shown here is derived from an EMBL/GenBank/DDBJ whole genome shotgun (WGS) entry which is preliminary data.</text>
</comment>
<protein>
    <submittedName>
        <fullName evidence="2">Uncharacterized protein</fullName>
    </submittedName>
</protein>
<proteinExistence type="predicted"/>
<keyword evidence="1" id="KW-0812">Transmembrane</keyword>
<keyword evidence="1" id="KW-0472">Membrane</keyword>
<accession>A0A832T5M3</accession>
<evidence type="ECO:0000313" key="2">
    <source>
        <dbReference type="EMBL" id="HII60533.1"/>
    </source>
</evidence>
<dbReference type="OMA" id="DYLYVYS"/>
<feature type="transmembrane region" description="Helical" evidence="1">
    <location>
        <begin position="12"/>
        <end position="33"/>
    </location>
</feature>